<feature type="region of interest" description="Disordered" evidence="1">
    <location>
        <begin position="1"/>
        <end position="145"/>
    </location>
</feature>
<sequence length="230" mass="25615">MHTTMSQNRNPKMQRPARRSLGYGSDTRPESPLARPSSPHLSGTHGVTSGKQAWLSPVTDPSSHHRHVHAPRTGSPKPTRKISSTSSSAVRLNKTYPCGRFSDIEYSSGESDSRSGYDSYDNASHNNARRDRSPRYYPTHDNDYSVGGNHSPAIVYHDEDYSYGGSQTGSGYFYDRPDVYHWNSTPPVDQSGGHSPRYSTPVYAYSEDLDRTVDVARETKKAVSAITCYY</sequence>
<dbReference type="RefSeq" id="XP_038064915.1">
    <property type="nucleotide sequence ID" value="XM_038208987.1"/>
</dbReference>
<evidence type="ECO:0000256" key="1">
    <source>
        <dbReference type="SAM" id="MobiDB-lite"/>
    </source>
</evidence>
<dbReference type="Proteomes" id="UP000887568">
    <property type="component" value="Unplaced"/>
</dbReference>
<keyword evidence="3" id="KW-1185">Reference proteome</keyword>
<name>A0A914ALM7_PATMI</name>
<dbReference type="AlphaFoldDB" id="A0A914ALM7"/>
<feature type="compositionally biased region" description="Polar residues" evidence="1">
    <location>
        <begin position="108"/>
        <end position="126"/>
    </location>
</feature>
<feature type="compositionally biased region" description="Polar residues" evidence="1">
    <location>
        <begin position="81"/>
        <end position="90"/>
    </location>
</feature>
<protein>
    <submittedName>
        <fullName evidence="2">Uncharacterized protein</fullName>
    </submittedName>
</protein>
<evidence type="ECO:0000313" key="3">
    <source>
        <dbReference type="Proteomes" id="UP000887568"/>
    </source>
</evidence>
<feature type="compositionally biased region" description="Polar residues" evidence="1">
    <location>
        <begin position="1"/>
        <end position="11"/>
    </location>
</feature>
<feature type="compositionally biased region" description="Basic and acidic residues" evidence="1">
    <location>
        <begin position="128"/>
        <end position="143"/>
    </location>
</feature>
<dbReference type="GeneID" id="119735288"/>
<reference evidence="2" key="1">
    <citation type="submission" date="2022-11" db="UniProtKB">
        <authorList>
            <consortium name="EnsemblMetazoa"/>
        </authorList>
    </citation>
    <scope>IDENTIFICATION</scope>
</reference>
<proteinExistence type="predicted"/>
<dbReference type="EnsemblMetazoa" id="XM_038208987.1">
    <property type="protein sequence ID" value="XP_038064915.1"/>
    <property type="gene ID" value="LOC119735288"/>
</dbReference>
<accession>A0A914ALM7</accession>
<organism evidence="2 3">
    <name type="scientific">Patiria miniata</name>
    <name type="common">Bat star</name>
    <name type="synonym">Asterina miniata</name>
    <dbReference type="NCBI Taxonomy" id="46514"/>
    <lineage>
        <taxon>Eukaryota</taxon>
        <taxon>Metazoa</taxon>
        <taxon>Echinodermata</taxon>
        <taxon>Eleutherozoa</taxon>
        <taxon>Asterozoa</taxon>
        <taxon>Asteroidea</taxon>
        <taxon>Valvatacea</taxon>
        <taxon>Valvatida</taxon>
        <taxon>Asterinidae</taxon>
        <taxon>Patiria</taxon>
    </lineage>
</organism>
<evidence type="ECO:0000313" key="2">
    <source>
        <dbReference type="EnsemblMetazoa" id="XP_038064915.1"/>
    </source>
</evidence>
<feature type="compositionally biased region" description="Polar residues" evidence="1">
    <location>
        <begin position="39"/>
        <end position="51"/>
    </location>
</feature>